<evidence type="ECO:0000256" key="1">
    <source>
        <dbReference type="SAM" id="MobiDB-lite"/>
    </source>
</evidence>
<dbReference type="InterPro" id="IPR036116">
    <property type="entry name" value="FN3_sf"/>
</dbReference>
<evidence type="ECO:0000256" key="2">
    <source>
        <dbReference type="SAM" id="Phobius"/>
    </source>
</evidence>
<dbReference type="SUPFAM" id="SSF49265">
    <property type="entry name" value="Fibronectin type III"/>
    <property type="match status" value="1"/>
</dbReference>
<feature type="non-terminal residue" evidence="4">
    <location>
        <position position="1"/>
    </location>
</feature>
<feature type="compositionally biased region" description="Basic and acidic residues" evidence="1">
    <location>
        <begin position="162"/>
        <end position="172"/>
    </location>
</feature>
<feature type="transmembrane region" description="Helical" evidence="2">
    <location>
        <begin position="112"/>
        <end position="132"/>
    </location>
</feature>
<dbReference type="InterPro" id="IPR003961">
    <property type="entry name" value="FN3_dom"/>
</dbReference>
<evidence type="ECO:0000259" key="3">
    <source>
        <dbReference type="PROSITE" id="PS50853"/>
    </source>
</evidence>
<dbReference type="PANTHER" id="PTHR37361">
    <property type="entry name" value="FIBRONECTIN TYPE III DOMAIN-CONTAINING PROTEIN 9"/>
    <property type="match status" value="1"/>
</dbReference>
<evidence type="ECO:0000313" key="4">
    <source>
        <dbReference type="EMBL" id="MBN3314467.1"/>
    </source>
</evidence>
<keyword evidence="2" id="KW-1133">Transmembrane helix</keyword>
<keyword evidence="2" id="KW-0472">Membrane</keyword>
<evidence type="ECO:0000313" key="5">
    <source>
        <dbReference type="Proteomes" id="UP000736164"/>
    </source>
</evidence>
<keyword evidence="5" id="KW-1185">Reference proteome</keyword>
<dbReference type="PROSITE" id="PS50853">
    <property type="entry name" value="FN3"/>
    <property type="match status" value="1"/>
</dbReference>
<sequence>MGIAIQNITSTSATVTWPAFPSCIDSFYSVMYHPNWNSLLTGYSKKNFLKEDRVPAGQTSTSLGNLSPQTTYILCVTCQSANPSSDQCRIFNTLGQDSTAAGSGRKELAMGIWLASSILLLIIAGILLYGCLHTWCRKRQDHPERSCAHPGLPQPADEAEEDQSRLHGRNGDDAQLATIIENPFASAGPPAISGQDHELVPLASQGTDIPSQRP</sequence>
<proteinExistence type="predicted"/>
<comment type="caution">
    <text evidence="4">The sequence shown here is derived from an EMBL/GenBank/DDBJ whole genome shotgun (WGS) entry which is preliminary data.</text>
</comment>
<feature type="domain" description="Fibronectin type-III" evidence="3">
    <location>
        <begin position="1"/>
        <end position="96"/>
    </location>
</feature>
<feature type="compositionally biased region" description="Polar residues" evidence="1">
    <location>
        <begin position="204"/>
        <end position="214"/>
    </location>
</feature>
<protein>
    <submittedName>
        <fullName evidence="4">FNDC9 protein</fullName>
    </submittedName>
</protein>
<dbReference type="Pfam" id="PF00041">
    <property type="entry name" value="fn3"/>
    <property type="match status" value="1"/>
</dbReference>
<feature type="non-terminal residue" evidence="4">
    <location>
        <position position="214"/>
    </location>
</feature>
<dbReference type="Proteomes" id="UP000736164">
    <property type="component" value="Unassembled WGS sequence"/>
</dbReference>
<feature type="region of interest" description="Disordered" evidence="1">
    <location>
        <begin position="143"/>
        <end position="214"/>
    </location>
</feature>
<name>A0A8J7T8E2_ATRSP</name>
<dbReference type="Gene3D" id="2.60.40.10">
    <property type="entry name" value="Immunoglobulins"/>
    <property type="match status" value="1"/>
</dbReference>
<dbReference type="AlphaFoldDB" id="A0A8J7T8E2"/>
<dbReference type="PANTHER" id="PTHR37361:SF4">
    <property type="entry name" value="FIBRONECTIN TYPE-III DOMAIN-CONTAINING PROTEIN"/>
    <property type="match status" value="1"/>
</dbReference>
<gene>
    <name evidence="4" type="primary">Fndc9_0</name>
    <name evidence="4" type="ORF">GTO95_0002382</name>
</gene>
<keyword evidence="2" id="KW-0812">Transmembrane</keyword>
<reference evidence="4" key="1">
    <citation type="journal article" date="2021" name="Cell">
        <title>Tracing the genetic footprints of vertebrate landing in non-teleost ray-finned fishes.</title>
        <authorList>
            <person name="Bi X."/>
            <person name="Wang K."/>
            <person name="Yang L."/>
            <person name="Pan H."/>
            <person name="Jiang H."/>
            <person name="Wei Q."/>
            <person name="Fang M."/>
            <person name="Yu H."/>
            <person name="Zhu C."/>
            <person name="Cai Y."/>
            <person name="He Y."/>
            <person name="Gan X."/>
            <person name="Zeng H."/>
            <person name="Yu D."/>
            <person name="Zhu Y."/>
            <person name="Jiang H."/>
            <person name="Qiu Q."/>
            <person name="Yang H."/>
            <person name="Zhang Y.E."/>
            <person name="Wang W."/>
            <person name="Zhu M."/>
            <person name="He S."/>
            <person name="Zhang G."/>
        </authorList>
    </citation>
    <scope>NUCLEOTIDE SEQUENCE</scope>
    <source>
        <strain evidence="4">Allg_001</strain>
    </source>
</reference>
<accession>A0A8J7T8E2</accession>
<dbReference type="CDD" id="cd00063">
    <property type="entry name" value="FN3"/>
    <property type="match status" value="1"/>
</dbReference>
<dbReference type="EMBL" id="JAAWVO010015594">
    <property type="protein sequence ID" value="MBN3314467.1"/>
    <property type="molecule type" value="Genomic_DNA"/>
</dbReference>
<organism evidence="4 5">
    <name type="scientific">Atractosteus spatula</name>
    <name type="common">Alligator gar</name>
    <name type="synonym">Lepisosteus spatula</name>
    <dbReference type="NCBI Taxonomy" id="7917"/>
    <lineage>
        <taxon>Eukaryota</taxon>
        <taxon>Metazoa</taxon>
        <taxon>Chordata</taxon>
        <taxon>Craniata</taxon>
        <taxon>Vertebrata</taxon>
        <taxon>Euteleostomi</taxon>
        <taxon>Actinopterygii</taxon>
        <taxon>Neopterygii</taxon>
        <taxon>Holostei</taxon>
        <taxon>Semionotiformes</taxon>
        <taxon>Lepisosteidae</taxon>
        <taxon>Atractosteus</taxon>
    </lineage>
</organism>
<dbReference type="InterPro" id="IPR013783">
    <property type="entry name" value="Ig-like_fold"/>
</dbReference>